<protein>
    <recommendedName>
        <fullName evidence="3">Lipoprotein</fullName>
    </recommendedName>
</protein>
<proteinExistence type="predicted"/>
<name>A0A2S6HKY8_9GAMM</name>
<gene>
    <name evidence="1" type="ORF">B0F87_101530</name>
</gene>
<comment type="caution">
    <text evidence="1">The sequence shown here is derived from an EMBL/GenBank/DDBJ whole genome shotgun (WGS) entry which is preliminary data.</text>
</comment>
<sequence>MFYLQRILPPMKNYCVLLPLLFILSGCLATPIKPSPHRMDEIRTMLVVPVEPPPLEVTPDPIESRFPVYNQFQYQSLPSSVYLEKTVYKNPGGVLIAGLVSKDDDMMPIANIRQTPASMEKIAGLEPTASLSENWTPTFTLAQEAVSQLNGDRIKAILSKHYYHLPMASGDRNANLDNWRSAIEQWYDLNISSVDYRRHGLEQVDAVLEVGIQTYRIFNAQTSLQVLIKLIDPNTRQVIGRISAKTLSVEDSPESLLNNEAERFKWLVADMGAYLVSQGLSDLGLPVKAPADRLTP</sequence>
<reference evidence="1 2" key="1">
    <citation type="submission" date="2018-02" db="EMBL/GenBank/DDBJ databases">
        <title>Subsurface microbial communities from deep shales in Ohio and West Virginia, USA.</title>
        <authorList>
            <person name="Wrighton K."/>
        </authorList>
    </citation>
    <scope>NUCLEOTIDE SEQUENCE [LARGE SCALE GENOMIC DNA]</scope>
    <source>
        <strain evidence="1 2">OWC-DMM</strain>
    </source>
</reference>
<evidence type="ECO:0008006" key="3">
    <source>
        <dbReference type="Google" id="ProtNLM"/>
    </source>
</evidence>
<dbReference type="AlphaFoldDB" id="A0A2S6HKY8"/>
<dbReference type="RefSeq" id="WP_104427499.1">
    <property type="nucleotide sequence ID" value="NZ_PTIZ01000001.1"/>
</dbReference>
<accession>A0A2S6HKY8</accession>
<dbReference type="Proteomes" id="UP000240010">
    <property type="component" value="Unassembled WGS sequence"/>
</dbReference>
<dbReference type="EMBL" id="PTIZ01000001">
    <property type="protein sequence ID" value="PPK78148.1"/>
    <property type="molecule type" value="Genomic_DNA"/>
</dbReference>
<organism evidence="1 2">
    <name type="scientific">Methylobacter tundripaludum</name>
    <dbReference type="NCBI Taxonomy" id="173365"/>
    <lineage>
        <taxon>Bacteria</taxon>
        <taxon>Pseudomonadati</taxon>
        <taxon>Pseudomonadota</taxon>
        <taxon>Gammaproteobacteria</taxon>
        <taxon>Methylococcales</taxon>
        <taxon>Methylococcaceae</taxon>
        <taxon>Methylobacter</taxon>
    </lineage>
</organism>
<evidence type="ECO:0000313" key="1">
    <source>
        <dbReference type="EMBL" id="PPK78148.1"/>
    </source>
</evidence>
<dbReference type="PROSITE" id="PS51257">
    <property type="entry name" value="PROKAR_LIPOPROTEIN"/>
    <property type="match status" value="1"/>
</dbReference>
<evidence type="ECO:0000313" key="2">
    <source>
        <dbReference type="Proteomes" id="UP000240010"/>
    </source>
</evidence>